<name>A0ABU3BD95_9FLAO</name>
<feature type="domain" description="Response regulatory" evidence="2">
    <location>
        <begin position="5"/>
        <end position="132"/>
    </location>
</feature>
<dbReference type="InterPro" id="IPR052893">
    <property type="entry name" value="TCS_response_regulator"/>
</dbReference>
<dbReference type="PANTHER" id="PTHR44520:SF2">
    <property type="entry name" value="RESPONSE REGULATOR RCP1"/>
    <property type="match status" value="1"/>
</dbReference>
<keyword evidence="4" id="KW-1185">Reference proteome</keyword>
<comment type="caution">
    <text evidence="3">The sequence shown here is derived from an EMBL/GenBank/DDBJ whole genome shotgun (WGS) entry which is preliminary data.</text>
</comment>
<evidence type="ECO:0000259" key="2">
    <source>
        <dbReference type="PROSITE" id="PS50110"/>
    </source>
</evidence>
<organism evidence="3 4">
    <name type="scientific">Croceitalea vernalis</name>
    <dbReference type="NCBI Taxonomy" id="3075599"/>
    <lineage>
        <taxon>Bacteria</taxon>
        <taxon>Pseudomonadati</taxon>
        <taxon>Bacteroidota</taxon>
        <taxon>Flavobacteriia</taxon>
        <taxon>Flavobacteriales</taxon>
        <taxon>Flavobacteriaceae</taxon>
        <taxon>Croceitalea</taxon>
    </lineage>
</organism>
<dbReference type="PROSITE" id="PS50110">
    <property type="entry name" value="RESPONSE_REGULATORY"/>
    <property type="match status" value="1"/>
</dbReference>
<dbReference type="EMBL" id="JAVRHU010000001">
    <property type="protein sequence ID" value="MDT0620434.1"/>
    <property type="molecule type" value="Genomic_DNA"/>
</dbReference>
<dbReference type="SUPFAM" id="SSF52172">
    <property type="entry name" value="CheY-like"/>
    <property type="match status" value="1"/>
</dbReference>
<dbReference type="PANTHER" id="PTHR44520">
    <property type="entry name" value="RESPONSE REGULATOR RCP1-RELATED"/>
    <property type="match status" value="1"/>
</dbReference>
<dbReference type="InterPro" id="IPR058245">
    <property type="entry name" value="NreC/VraR/RcsB-like_REC"/>
</dbReference>
<evidence type="ECO:0000313" key="4">
    <source>
        <dbReference type="Proteomes" id="UP001250662"/>
    </source>
</evidence>
<keyword evidence="1" id="KW-0597">Phosphoprotein</keyword>
<dbReference type="Pfam" id="PF00072">
    <property type="entry name" value="Response_reg"/>
    <property type="match status" value="1"/>
</dbReference>
<dbReference type="Proteomes" id="UP001250662">
    <property type="component" value="Unassembled WGS sequence"/>
</dbReference>
<dbReference type="SMART" id="SM00448">
    <property type="entry name" value="REC"/>
    <property type="match status" value="1"/>
</dbReference>
<gene>
    <name evidence="3" type="ORF">RM520_02285</name>
</gene>
<reference evidence="3 4" key="1">
    <citation type="submission" date="2023-09" db="EMBL/GenBank/DDBJ databases">
        <authorList>
            <person name="Rey-Velasco X."/>
        </authorList>
    </citation>
    <scope>NUCLEOTIDE SEQUENCE [LARGE SCALE GENOMIC DNA]</scope>
    <source>
        <strain evidence="3 4">P007</strain>
    </source>
</reference>
<evidence type="ECO:0000256" key="1">
    <source>
        <dbReference type="PROSITE-ProRule" id="PRU00169"/>
    </source>
</evidence>
<dbReference type="Gene3D" id="3.40.50.2300">
    <property type="match status" value="1"/>
</dbReference>
<feature type="modified residue" description="4-aspartylphosphate" evidence="1">
    <location>
        <position position="62"/>
    </location>
</feature>
<dbReference type="InterPro" id="IPR001789">
    <property type="entry name" value="Sig_transdc_resp-reg_receiver"/>
</dbReference>
<dbReference type="RefSeq" id="WP_311386826.1">
    <property type="nucleotide sequence ID" value="NZ_JAVRHU010000001.1"/>
</dbReference>
<accession>A0ABU3BD95</accession>
<evidence type="ECO:0000313" key="3">
    <source>
        <dbReference type="EMBL" id="MDT0620434.1"/>
    </source>
</evidence>
<dbReference type="InterPro" id="IPR011006">
    <property type="entry name" value="CheY-like_superfamily"/>
</dbReference>
<protein>
    <submittedName>
        <fullName evidence="3">Response regulator transcription factor</fullName>
    </submittedName>
</protein>
<proteinExistence type="predicted"/>
<sequence>MRSKQIFLVDDDEIFRTAAEILISTHFPDFEIIHFENGLEVYERLLEIETTQSSLPQIMLLDINMPVMNGWELLEELKNHKGRIKNQVQIHISTSSIAPQDMNLSKTYDFIKGYIRKPITSADLKHISESLLV</sequence>
<dbReference type="CDD" id="cd17535">
    <property type="entry name" value="REC_NarL-like"/>
    <property type="match status" value="1"/>
</dbReference>